<accession>A0A1I3UU37</accession>
<evidence type="ECO:0000313" key="3">
    <source>
        <dbReference type="Proteomes" id="UP000199111"/>
    </source>
</evidence>
<dbReference type="RefSeq" id="WP_177245185.1">
    <property type="nucleotide sequence ID" value="NZ_FOQY01000013.1"/>
</dbReference>
<evidence type="ECO:0000313" key="2">
    <source>
        <dbReference type="EMBL" id="SFJ86452.1"/>
    </source>
</evidence>
<sequence>MPGQATPGRTRHEIVGLGITEYAPSDPRDEEMLRHLVPELVRLCSASGPWQIERCAANVWPARHLEERDGWLLRHTPGVNRRRSDSALPLTGATPSIPALEAFSTARSL</sequence>
<reference evidence="3" key="1">
    <citation type="submission" date="2016-10" db="EMBL/GenBank/DDBJ databases">
        <authorList>
            <person name="Varghese N."/>
            <person name="Submissions S."/>
        </authorList>
    </citation>
    <scope>NUCLEOTIDE SEQUENCE [LARGE SCALE GENOMIC DNA]</scope>
    <source>
        <strain evidence="3">CGMCC 4.2126</strain>
    </source>
</reference>
<gene>
    <name evidence="2" type="ORF">SAMN05216275_11394</name>
</gene>
<name>A0A1I3UU37_9ACTN</name>
<dbReference type="GeneID" id="96304126"/>
<dbReference type="EMBL" id="FOQY01000013">
    <property type="protein sequence ID" value="SFJ86452.1"/>
    <property type="molecule type" value="Genomic_DNA"/>
</dbReference>
<keyword evidence="3" id="KW-1185">Reference proteome</keyword>
<evidence type="ECO:0000259" key="1">
    <source>
        <dbReference type="Pfam" id="PF24553"/>
    </source>
</evidence>
<dbReference type="InterPro" id="IPR056935">
    <property type="entry name" value="Rv0428c-like_C"/>
</dbReference>
<organism evidence="2 3">
    <name type="scientific">Streptosporangium canum</name>
    <dbReference type="NCBI Taxonomy" id="324952"/>
    <lineage>
        <taxon>Bacteria</taxon>
        <taxon>Bacillati</taxon>
        <taxon>Actinomycetota</taxon>
        <taxon>Actinomycetes</taxon>
        <taxon>Streptosporangiales</taxon>
        <taxon>Streptosporangiaceae</taxon>
        <taxon>Streptosporangium</taxon>
    </lineage>
</organism>
<proteinExistence type="predicted"/>
<dbReference type="Pfam" id="PF24553">
    <property type="entry name" value="Rv0428c_C"/>
    <property type="match status" value="1"/>
</dbReference>
<dbReference type="Proteomes" id="UP000199111">
    <property type="component" value="Unassembled WGS sequence"/>
</dbReference>
<feature type="domain" description="Histone acetyltransferase Rv0428c-like C-terminal" evidence="1">
    <location>
        <begin position="51"/>
        <end position="107"/>
    </location>
</feature>
<dbReference type="AlphaFoldDB" id="A0A1I3UU37"/>
<protein>
    <recommendedName>
        <fullName evidence="1">Histone acetyltransferase Rv0428c-like C-terminal domain-containing protein</fullName>
    </recommendedName>
</protein>